<dbReference type="InterPro" id="IPR006179">
    <property type="entry name" value="5_nucleotidase/apyrase"/>
</dbReference>
<dbReference type="Gene3D" id="3.60.21.10">
    <property type="match status" value="1"/>
</dbReference>
<dbReference type="GO" id="GO:0016787">
    <property type="term" value="F:hydrolase activity"/>
    <property type="evidence" value="ECO:0007669"/>
    <property type="project" value="InterPro"/>
</dbReference>
<dbReference type="OrthoDB" id="10252235at2759"/>
<dbReference type="PANTHER" id="PTHR11575">
    <property type="entry name" value="5'-NUCLEOTIDASE-RELATED"/>
    <property type="match status" value="1"/>
</dbReference>
<keyword evidence="3" id="KW-1185">Reference proteome</keyword>
<dbReference type="Proteomes" id="UP000276133">
    <property type="component" value="Unassembled WGS sequence"/>
</dbReference>
<gene>
    <name evidence="2" type="ORF">BpHYR1_044967</name>
</gene>
<name>A0A3M7P850_BRAPC</name>
<sequence length="268" mass="29909">MVHENLNQIIEESADGEIRQITLNDLSKETIHIEQNQQTSKNLRIIHFNDVYNIEPSNREPAGGAASMITKGKQMVPILNRFKVDIACVGNHDFDFGIESLDQLINETTFPWLISNVLDAETNKPLTIAEQKHILTFNDIKIGVIGLVEQEWMETLSTIDFDDVIYEDYVTAGRRLAHELKTLSAIIVVVVVASAVYNAALCQLVVLVKATYFLSSSISASVDRSPPSLRGHMSVNSGFKLVNRIRLCYLRGTLGPVYPISLVRRIGT</sequence>
<feature type="non-terminal residue" evidence="2">
    <location>
        <position position="268"/>
    </location>
</feature>
<comment type="caution">
    <text evidence="2">The sequence shown here is derived from an EMBL/GenBank/DDBJ whole genome shotgun (WGS) entry which is preliminary data.</text>
</comment>
<protein>
    <submittedName>
        <fullName evidence="2">Trifunctional nucleotide phosphoesterase-like</fullName>
    </submittedName>
</protein>
<keyword evidence="1" id="KW-1133">Transmembrane helix</keyword>
<evidence type="ECO:0000313" key="2">
    <source>
        <dbReference type="EMBL" id="RMZ95271.1"/>
    </source>
</evidence>
<evidence type="ECO:0000313" key="3">
    <source>
        <dbReference type="Proteomes" id="UP000276133"/>
    </source>
</evidence>
<accession>A0A3M7P850</accession>
<dbReference type="AlphaFoldDB" id="A0A3M7P850"/>
<reference evidence="2 3" key="1">
    <citation type="journal article" date="2018" name="Sci. Rep.">
        <title>Genomic signatures of local adaptation to the degree of environmental predictability in rotifers.</title>
        <authorList>
            <person name="Franch-Gras L."/>
            <person name="Hahn C."/>
            <person name="Garcia-Roger E.M."/>
            <person name="Carmona M.J."/>
            <person name="Serra M."/>
            <person name="Gomez A."/>
        </authorList>
    </citation>
    <scope>NUCLEOTIDE SEQUENCE [LARGE SCALE GENOMIC DNA]</scope>
    <source>
        <strain evidence="2">HYR1</strain>
    </source>
</reference>
<organism evidence="2 3">
    <name type="scientific">Brachionus plicatilis</name>
    <name type="common">Marine rotifer</name>
    <name type="synonym">Brachionus muelleri</name>
    <dbReference type="NCBI Taxonomy" id="10195"/>
    <lineage>
        <taxon>Eukaryota</taxon>
        <taxon>Metazoa</taxon>
        <taxon>Spiralia</taxon>
        <taxon>Gnathifera</taxon>
        <taxon>Rotifera</taxon>
        <taxon>Eurotatoria</taxon>
        <taxon>Monogononta</taxon>
        <taxon>Pseudotrocha</taxon>
        <taxon>Ploima</taxon>
        <taxon>Brachionidae</taxon>
        <taxon>Brachionus</taxon>
    </lineage>
</organism>
<keyword evidence="1" id="KW-0472">Membrane</keyword>
<dbReference type="InterPro" id="IPR029052">
    <property type="entry name" value="Metallo-depent_PP-like"/>
</dbReference>
<proteinExistence type="predicted"/>
<feature type="transmembrane region" description="Helical" evidence="1">
    <location>
        <begin position="183"/>
        <end position="208"/>
    </location>
</feature>
<dbReference type="GO" id="GO:0009166">
    <property type="term" value="P:nucleotide catabolic process"/>
    <property type="evidence" value="ECO:0007669"/>
    <property type="project" value="InterPro"/>
</dbReference>
<evidence type="ECO:0000256" key="1">
    <source>
        <dbReference type="SAM" id="Phobius"/>
    </source>
</evidence>
<dbReference type="SUPFAM" id="SSF56300">
    <property type="entry name" value="Metallo-dependent phosphatases"/>
    <property type="match status" value="1"/>
</dbReference>
<dbReference type="EMBL" id="REGN01012478">
    <property type="protein sequence ID" value="RMZ95271.1"/>
    <property type="molecule type" value="Genomic_DNA"/>
</dbReference>
<dbReference type="PANTHER" id="PTHR11575:SF48">
    <property type="entry name" value="5'-NUCLEOTIDASE"/>
    <property type="match status" value="1"/>
</dbReference>
<dbReference type="STRING" id="10195.A0A3M7P850"/>
<keyword evidence="1" id="KW-0812">Transmembrane</keyword>